<keyword evidence="2" id="KW-0858">Xylan degradation</keyword>
<dbReference type="InterPro" id="IPR039743">
    <property type="entry name" value="6GAL/EXGAL"/>
</dbReference>
<dbReference type="Proteomes" id="UP000651668">
    <property type="component" value="Unassembled WGS sequence"/>
</dbReference>
<keyword evidence="2" id="KW-0119">Carbohydrate metabolism</keyword>
<dbReference type="PANTHER" id="PTHR42767:SF1">
    <property type="entry name" value="ENDO-BETA-1,6-GALACTANASE-LIKE DOMAIN-CONTAINING PROTEIN"/>
    <property type="match status" value="1"/>
</dbReference>
<accession>A0A916UG72</accession>
<dbReference type="AlphaFoldDB" id="A0A916UG72"/>
<keyword evidence="2" id="KW-0378">Hydrolase</keyword>
<protein>
    <submittedName>
        <fullName evidence="2">Xylanase</fullName>
    </submittedName>
</protein>
<dbReference type="Gene3D" id="2.60.40.1180">
    <property type="entry name" value="Golgi alpha-mannosidase II"/>
    <property type="match status" value="1"/>
</dbReference>
<keyword evidence="2" id="KW-0624">Polysaccharide degradation</keyword>
<comment type="caution">
    <text evidence="2">The sequence shown here is derived from an EMBL/GenBank/DDBJ whole genome shotgun (WGS) entry which is preliminary data.</text>
</comment>
<dbReference type="EMBL" id="BMIL01000009">
    <property type="protein sequence ID" value="GGC72401.1"/>
    <property type="molecule type" value="Genomic_DNA"/>
</dbReference>
<name>A0A916UG72_9SPHI</name>
<reference evidence="2" key="1">
    <citation type="journal article" date="2014" name="Int. J. Syst. Evol. Microbiol.">
        <title>Complete genome sequence of Corynebacterium casei LMG S-19264T (=DSM 44701T), isolated from a smear-ripened cheese.</title>
        <authorList>
            <consortium name="US DOE Joint Genome Institute (JGI-PGF)"/>
            <person name="Walter F."/>
            <person name="Albersmeier A."/>
            <person name="Kalinowski J."/>
            <person name="Ruckert C."/>
        </authorList>
    </citation>
    <scope>NUCLEOTIDE SEQUENCE</scope>
    <source>
        <strain evidence="2">CGMCC 1.15343</strain>
    </source>
</reference>
<reference evidence="2" key="2">
    <citation type="submission" date="2020-09" db="EMBL/GenBank/DDBJ databases">
        <authorList>
            <person name="Sun Q."/>
            <person name="Zhou Y."/>
        </authorList>
    </citation>
    <scope>NUCLEOTIDE SEQUENCE</scope>
    <source>
        <strain evidence="2">CGMCC 1.15343</strain>
    </source>
</reference>
<keyword evidence="2" id="KW-0326">Glycosidase</keyword>
<evidence type="ECO:0000313" key="2">
    <source>
        <dbReference type="EMBL" id="GGC72401.1"/>
    </source>
</evidence>
<dbReference type="PANTHER" id="PTHR42767">
    <property type="entry name" value="ENDO-BETA-1,6-GALACTANASE"/>
    <property type="match status" value="1"/>
</dbReference>
<dbReference type="GO" id="GO:0004553">
    <property type="term" value="F:hydrolase activity, hydrolyzing O-glycosyl compounds"/>
    <property type="evidence" value="ECO:0007669"/>
    <property type="project" value="InterPro"/>
</dbReference>
<gene>
    <name evidence="2" type="ORF">GCM10011387_27430</name>
</gene>
<dbReference type="Gene3D" id="3.20.20.80">
    <property type="entry name" value="Glycosidases"/>
    <property type="match status" value="1"/>
</dbReference>
<dbReference type="GO" id="GO:0045493">
    <property type="term" value="P:xylan catabolic process"/>
    <property type="evidence" value="ECO:0007669"/>
    <property type="project" value="UniProtKB-KW"/>
</dbReference>
<dbReference type="InterPro" id="IPR013780">
    <property type="entry name" value="Glyco_hydro_b"/>
</dbReference>
<evidence type="ECO:0000259" key="1">
    <source>
        <dbReference type="Pfam" id="PF14587"/>
    </source>
</evidence>
<dbReference type="InterPro" id="IPR039514">
    <property type="entry name" value="6GAL-like"/>
</dbReference>
<organism evidence="2 3">
    <name type="scientific">Pedobacter quisquiliarum</name>
    <dbReference type="NCBI Taxonomy" id="1834438"/>
    <lineage>
        <taxon>Bacteria</taxon>
        <taxon>Pseudomonadati</taxon>
        <taxon>Bacteroidota</taxon>
        <taxon>Sphingobacteriia</taxon>
        <taxon>Sphingobacteriales</taxon>
        <taxon>Sphingobacteriaceae</taxon>
        <taxon>Pedobacter</taxon>
    </lineage>
</organism>
<sequence>MKSLNLYLSLSILLLFPFSSKGQNRSVQTLEISVDANNKAQTIHNFGASGCWFSEGIGKYWPEEKRERLAELLFSRAEATDGSFKGIGLSAWRFNIGAGTAEQGDSSGIKDFRKRVESFLAPDGTYDWNKQAGYMWFVRKAKDYGVENLIAFSNSPPVQFTKNGLGFKTEKDYTTNLKADKYEAYADFLTEVIKHFDGEGLHFKYISPVNEPQWDWSNKHGEASQEGSPWSNADIHKVVGNLNASLERKQLNTQILTPEAGMLTYLYGGQSGASNQIQSFFGNPSKTSLQNFKQVPRIIAGHSYFTENGDSAMVAVRKHVRDTASKYQLEYWQSEYSMLGDGFREGTKAKRSQMDCALFLAKIINQDLTIGNAAAWQLWNVWEPGSAAWDTRYYLIALSPANPEYTDGDFTITKNLWAMGNYSLFVRPGMKRLITSRNDGRNDVEVAQDVMVSAFNGGADQLVMVFVNYSDQPRTIRPALKNFKAIKSYKTYVTTADVNDNLRPSASQKFGGTFRILPRSVTTVVLN</sequence>
<dbReference type="InterPro" id="IPR017853">
    <property type="entry name" value="GH"/>
</dbReference>
<feature type="domain" description="Endo-beta-1,6-galactanase-like" evidence="1">
    <location>
        <begin position="31"/>
        <end position="380"/>
    </location>
</feature>
<evidence type="ECO:0000313" key="3">
    <source>
        <dbReference type="Proteomes" id="UP000651668"/>
    </source>
</evidence>
<dbReference type="Pfam" id="PF14587">
    <property type="entry name" value="Glyco_hydr_30_2"/>
    <property type="match status" value="1"/>
</dbReference>
<dbReference type="SUPFAM" id="SSF51445">
    <property type="entry name" value="(Trans)glycosidases"/>
    <property type="match status" value="1"/>
</dbReference>
<proteinExistence type="predicted"/>
<keyword evidence="3" id="KW-1185">Reference proteome</keyword>
<dbReference type="RefSeq" id="WP_188627490.1">
    <property type="nucleotide sequence ID" value="NZ_BMIL01000009.1"/>
</dbReference>